<reference evidence="2 3" key="1">
    <citation type="submission" date="2014-02" db="EMBL/GenBank/DDBJ databases">
        <title>Comparative genomics and transcriptomics to identify genetic mechanisms underlying the emergence of carbapenem resistant Acinetobacter baumannii (CRAb).</title>
        <authorList>
            <person name="Harris A.D."/>
            <person name="Johnson K.J."/>
            <person name="George J."/>
            <person name="Shefchek K."/>
            <person name="Daugherty S.C."/>
            <person name="Parankush S."/>
            <person name="Sadzewicz L."/>
            <person name="Tallon L."/>
            <person name="Sengamalay N."/>
            <person name="Hazen T.H."/>
            <person name="Rasko D.A."/>
        </authorList>
    </citation>
    <scope>NUCLEOTIDE SEQUENCE [LARGE SCALE GENOMIC DNA]</scope>
    <source>
        <strain evidence="2 3">1295743</strain>
    </source>
</reference>
<dbReference type="EMBL" id="JEWH01000077">
    <property type="protein sequence ID" value="EXB03705.1"/>
    <property type="molecule type" value="Genomic_DNA"/>
</dbReference>
<protein>
    <submittedName>
        <fullName evidence="2">Putative lipoprotein</fullName>
    </submittedName>
</protein>
<feature type="signal peptide" evidence="1">
    <location>
        <begin position="1"/>
        <end position="20"/>
    </location>
</feature>
<keyword evidence="1" id="KW-0732">Signal</keyword>
<gene>
    <name evidence="2" type="ORF">J512_3838</name>
</gene>
<evidence type="ECO:0000313" key="3">
    <source>
        <dbReference type="Proteomes" id="UP000020595"/>
    </source>
</evidence>
<dbReference type="RefSeq" id="WP_000734512.1">
    <property type="nucleotide sequence ID" value="NZ_JEWH01000077.1"/>
</dbReference>
<name>A0A009HKY7_ACIB9</name>
<organism evidence="2 3">
    <name type="scientific">Acinetobacter baumannii (strain 1295743)</name>
    <dbReference type="NCBI Taxonomy" id="1310613"/>
    <lineage>
        <taxon>Bacteria</taxon>
        <taxon>Pseudomonadati</taxon>
        <taxon>Pseudomonadota</taxon>
        <taxon>Gammaproteobacteria</taxon>
        <taxon>Moraxellales</taxon>
        <taxon>Moraxellaceae</taxon>
        <taxon>Acinetobacter</taxon>
        <taxon>Acinetobacter calcoaceticus/baumannii complex</taxon>
    </lineage>
</organism>
<keyword evidence="2" id="KW-0449">Lipoprotein</keyword>
<dbReference type="Proteomes" id="UP000020595">
    <property type="component" value="Unassembled WGS sequence"/>
</dbReference>
<sequence length="169" mass="18143">MKKLLAAGLLSLGLVGCATTSGLAPKVTTSGFDGSKRVFIDGHSVACDQMVCPLIGAIWLSNNPNLVGLKISVINSIVSINSVDLNIDGEIIKLRENTLTDFSTGTLLESSKVFVTDLTVVDKILNSKRAWIRVNTSKGLIENPIIDGSKDSKAYHALKRFKDQVNTVK</sequence>
<accession>A0A009HKY7</accession>
<dbReference type="PROSITE" id="PS51257">
    <property type="entry name" value="PROKAR_LIPOPROTEIN"/>
    <property type="match status" value="1"/>
</dbReference>
<dbReference type="PATRIC" id="fig|1310613.3.peg.3670"/>
<evidence type="ECO:0000313" key="2">
    <source>
        <dbReference type="EMBL" id="EXB03705.1"/>
    </source>
</evidence>
<dbReference type="AlphaFoldDB" id="A0A009HKY7"/>
<feature type="chain" id="PRO_5001446198" evidence="1">
    <location>
        <begin position="21"/>
        <end position="169"/>
    </location>
</feature>
<evidence type="ECO:0000256" key="1">
    <source>
        <dbReference type="SAM" id="SignalP"/>
    </source>
</evidence>
<proteinExistence type="predicted"/>
<comment type="caution">
    <text evidence="2">The sequence shown here is derived from an EMBL/GenBank/DDBJ whole genome shotgun (WGS) entry which is preliminary data.</text>
</comment>